<evidence type="ECO:0000259" key="2">
    <source>
        <dbReference type="Pfam" id="PF20016"/>
    </source>
</evidence>
<organism evidence="3 4">
    <name type="scientific">Robertmurraya beringensis</name>
    <dbReference type="NCBI Taxonomy" id="641660"/>
    <lineage>
        <taxon>Bacteria</taxon>
        <taxon>Bacillati</taxon>
        <taxon>Bacillota</taxon>
        <taxon>Bacilli</taxon>
        <taxon>Bacillales</taxon>
        <taxon>Bacillaceae</taxon>
        <taxon>Robertmurraya</taxon>
    </lineage>
</organism>
<evidence type="ECO:0000256" key="1">
    <source>
        <dbReference type="SAM" id="Phobius"/>
    </source>
</evidence>
<keyword evidence="1" id="KW-0472">Membrane</keyword>
<keyword evidence="1" id="KW-0812">Transmembrane</keyword>
<keyword evidence="1" id="KW-1133">Transmembrane helix</keyword>
<proteinExistence type="predicted"/>
<keyword evidence="4" id="KW-1185">Reference proteome</keyword>
<evidence type="ECO:0000313" key="4">
    <source>
        <dbReference type="Proteomes" id="UP001589738"/>
    </source>
</evidence>
<evidence type="ECO:0000313" key="3">
    <source>
        <dbReference type="EMBL" id="MFC0476255.1"/>
    </source>
</evidence>
<dbReference type="EMBL" id="JBHLUU010000097">
    <property type="protein sequence ID" value="MFC0476255.1"/>
    <property type="molecule type" value="Genomic_DNA"/>
</dbReference>
<dbReference type="RefSeq" id="WP_377058383.1">
    <property type="nucleotide sequence ID" value="NZ_JBHLUU010000097.1"/>
</dbReference>
<gene>
    <name evidence="3" type="ORF">ACFFHF_13530</name>
</gene>
<feature type="transmembrane region" description="Helical" evidence="1">
    <location>
        <begin position="45"/>
        <end position="63"/>
    </location>
</feature>
<comment type="caution">
    <text evidence="3">The sequence shown here is derived from an EMBL/GenBank/DDBJ whole genome shotgun (WGS) entry which is preliminary data.</text>
</comment>
<sequence>MRFKKKVKFNDKTLRKEYLAFLSPLSLLLSFLSIAIDIPDKYKWVAFMSIIILFIILYISFWVKANLQERTELTINNSTVEIKVGDIFTEPELKVIAFNEYFDTQVDNKIISESSLNGIYIKNKIQDVAELDRKMEQDDHLNSEDIKIGRNENRRQGKKDKYKLGTIFQHDDFLLTAFSKFDSKNRAHLHMNDYVNFLMNFWNEVDIVYNGRSISIPLLGTGITRFKGYDMITEQELLELLIWSFKITKIKFNYPSAVTIVIHDSLKDKIDFYKLKELANGI</sequence>
<reference evidence="3 4" key="1">
    <citation type="submission" date="2024-09" db="EMBL/GenBank/DDBJ databases">
        <authorList>
            <person name="Sun Q."/>
            <person name="Mori K."/>
        </authorList>
    </citation>
    <scope>NUCLEOTIDE SEQUENCE [LARGE SCALE GENOMIC DNA]</scope>
    <source>
        <strain evidence="3 4">CGMCC 1.9126</strain>
    </source>
</reference>
<dbReference type="Pfam" id="PF20016">
    <property type="entry name" value="ThsA_Macro"/>
    <property type="match status" value="1"/>
</dbReference>
<name>A0ABV6KTC0_9BACI</name>
<feature type="domain" description="Thoeris protein ThsA Macro" evidence="2">
    <location>
        <begin position="80"/>
        <end position="263"/>
    </location>
</feature>
<protein>
    <submittedName>
        <fullName evidence="3">Macro domain-containing protein</fullName>
    </submittedName>
</protein>
<dbReference type="Proteomes" id="UP001589738">
    <property type="component" value="Unassembled WGS sequence"/>
</dbReference>
<dbReference type="InterPro" id="IPR045535">
    <property type="entry name" value="ThsA_Macro"/>
</dbReference>
<accession>A0ABV6KTC0</accession>